<dbReference type="SUPFAM" id="SSF52540">
    <property type="entry name" value="P-loop containing nucleoside triphosphate hydrolases"/>
    <property type="match status" value="1"/>
</dbReference>
<evidence type="ECO:0000259" key="1">
    <source>
        <dbReference type="Pfam" id="PF03109"/>
    </source>
</evidence>
<dbReference type="SMART" id="SM00175">
    <property type="entry name" value="RAB"/>
    <property type="match status" value="1"/>
</dbReference>
<evidence type="ECO:0000313" key="3">
    <source>
        <dbReference type="Proteomes" id="UP001358586"/>
    </source>
</evidence>
<dbReference type="Pfam" id="PF03109">
    <property type="entry name" value="ABC1"/>
    <property type="match status" value="1"/>
</dbReference>
<dbReference type="InterPro" id="IPR051130">
    <property type="entry name" value="Mito_struct-func_regulator"/>
</dbReference>
<reference evidence="2 3" key="1">
    <citation type="submission" date="2023-03" db="EMBL/GenBank/DDBJ databases">
        <title>WGS of Gossypium arboreum.</title>
        <authorList>
            <person name="Yu D."/>
        </authorList>
    </citation>
    <scope>NUCLEOTIDE SEQUENCE [LARGE SCALE GENOMIC DNA]</scope>
    <source>
        <tissue evidence="2">Leaf</tissue>
    </source>
</reference>
<proteinExistence type="predicted"/>
<protein>
    <recommendedName>
        <fullName evidence="1">ABC1 atypical kinase-like domain-containing protein</fullName>
    </recommendedName>
</protein>
<dbReference type="PRINTS" id="PR00449">
    <property type="entry name" value="RASTRNSFRMNG"/>
</dbReference>
<dbReference type="InterPro" id="IPR027417">
    <property type="entry name" value="P-loop_NTPase"/>
</dbReference>
<organism evidence="2 3">
    <name type="scientific">Gossypium arboreum</name>
    <name type="common">Tree cotton</name>
    <name type="synonym">Gossypium nanking</name>
    <dbReference type="NCBI Taxonomy" id="29729"/>
    <lineage>
        <taxon>Eukaryota</taxon>
        <taxon>Viridiplantae</taxon>
        <taxon>Streptophyta</taxon>
        <taxon>Embryophyta</taxon>
        <taxon>Tracheophyta</taxon>
        <taxon>Spermatophyta</taxon>
        <taxon>Magnoliopsida</taxon>
        <taxon>eudicotyledons</taxon>
        <taxon>Gunneridae</taxon>
        <taxon>Pentapetalae</taxon>
        <taxon>rosids</taxon>
        <taxon>malvids</taxon>
        <taxon>Malvales</taxon>
        <taxon>Malvaceae</taxon>
        <taxon>Malvoideae</taxon>
        <taxon>Gossypium</taxon>
    </lineage>
</organism>
<comment type="caution">
    <text evidence="2">The sequence shown here is derived from an EMBL/GenBank/DDBJ whole genome shotgun (WGS) entry which is preliminary data.</text>
</comment>
<dbReference type="PANTHER" id="PTHR43173:SF12">
    <property type="entry name" value="PROTEIN KINASE SUPERFAMILY PROTEIN"/>
    <property type="match status" value="1"/>
</dbReference>
<gene>
    <name evidence="2" type="ORF">PVK06_048084</name>
</gene>
<name>A0ABR0MF34_GOSAR</name>
<sequence length="263" mass="30418">MRKSFKDSLKALEANIHFTNTLKGFQFQVGIVSTKTTIFFYSLIALSMHQCSYFKRLQCNVAGKPAVVTRGLYPVETNFNYCRRSLSGISGARQGVSKMERSRVTLVGRLENAFVSEEEKIDDYLFKIVLVSDSAVGISNLLARFDRNEFYPNSKSTIGVEFQTQKLDINGNEVHQAGLRGDKIDVVVKVQDSRIRDLMMTDIRNLQAFALYIQKNDVKFYLFPVTKEIEKKIRYEFDFLREANAMERICYFLYENNIKNYSF</sequence>
<keyword evidence="3" id="KW-1185">Reference proteome</keyword>
<dbReference type="EMBL" id="JARKNE010000013">
    <property type="protein sequence ID" value="KAK5771834.1"/>
    <property type="molecule type" value="Genomic_DNA"/>
</dbReference>
<feature type="domain" description="ABC1 atypical kinase-like" evidence="1">
    <location>
        <begin position="174"/>
        <end position="249"/>
    </location>
</feature>
<accession>A0ABR0MF34</accession>
<dbReference type="Gene3D" id="3.40.50.300">
    <property type="entry name" value="P-loop containing nucleotide triphosphate hydrolases"/>
    <property type="match status" value="1"/>
</dbReference>
<dbReference type="PROSITE" id="PS51419">
    <property type="entry name" value="RAB"/>
    <property type="match status" value="1"/>
</dbReference>
<evidence type="ECO:0000313" key="2">
    <source>
        <dbReference type="EMBL" id="KAK5771834.1"/>
    </source>
</evidence>
<dbReference type="PANTHER" id="PTHR43173">
    <property type="entry name" value="ABC1 FAMILY PROTEIN"/>
    <property type="match status" value="1"/>
</dbReference>
<dbReference type="InterPro" id="IPR004147">
    <property type="entry name" value="ABC1_dom"/>
</dbReference>
<dbReference type="Pfam" id="PF08477">
    <property type="entry name" value="Roc"/>
    <property type="match status" value="1"/>
</dbReference>
<dbReference type="Proteomes" id="UP001358586">
    <property type="component" value="Chromosome 13"/>
</dbReference>